<organism evidence="2 3">
    <name type="scientific">Salipiger aestuarii</name>
    <dbReference type="NCBI Taxonomy" id="568098"/>
    <lineage>
        <taxon>Bacteria</taxon>
        <taxon>Pseudomonadati</taxon>
        <taxon>Pseudomonadota</taxon>
        <taxon>Alphaproteobacteria</taxon>
        <taxon>Rhodobacterales</taxon>
        <taxon>Roseobacteraceae</taxon>
        <taxon>Salipiger</taxon>
    </lineage>
</organism>
<comment type="caution">
    <text evidence="2">The sequence shown here is derived from an EMBL/GenBank/DDBJ whole genome shotgun (WGS) entry which is preliminary data.</text>
</comment>
<accession>A0A327XKP0</accession>
<evidence type="ECO:0000313" key="2">
    <source>
        <dbReference type="EMBL" id="RAK09014.1"/>
    </source>
</evidence>
<dbReference type="AlphaFoldDB" id="A0A327XKP0"/>
<dbReference type="RefSeq" id="WP_111551332.1">
    <property type="nucleotide sequence ID" value="NZ_LIQE01000092.1"/>
</dbReference>
<gene>
    <name evidence="2" type="ORF">ATI53_10741</name>
</gene>
<dbReference type="EMBL" id="QLMG01000074">
    <property type="protein sequence ID" value="RAK09014.1"/>
    <property type="molecule type" value="Genomic_DNA"/>
</dbReference>
<keyword evidence="3" id="KW-1185">Reference proteome</keyword>
<feature type="transmembrane region" description="Helical" evidence="1">
    <location>
        <begin position="12"/>
        <end position="35"/>
    </location>
</feature>
<dbReference type="OrthoDB" id="7406133at2"/>
<reference evidence="2 3" key="1">
    <citation type="submission" date="2018-06" db="EMBL/GenBank/DDBJ databases">
        <title>Genomic Encyclopedia of Archaeal and Bacterial Type Strains, Phase II (KMG-II): from individual species to whole genera.</title>
        <authorList>
            <person name="Goeker M."/>
        </authorList>
    </citation>
    <scope>NUCLEOTIDE SEQUENCE [LARGE SCALE GENOMIC DNA]</scope>
    <source>
        <strain evidence="2 3">DSM 22011</strain>
    </source>
</reference>
<evidence type="ECO:0000313" key="3">
    <source>
        <dbReference type="Proteomes" id="UP000249165"/>
    </source>
</evidence>
<protein>
    <submittedName>
        <fullName evidence="2">Uncharacterized protein</fullName>
    </submittedName>
</protein>
<sequence length="236" mass="25660">MWEWMKDNVTTLQVVVSVVSTGVWIAYLHVFLASFKRQTRSSLLITRAGGRGMVGRCIVSNMGSEPAYLLDVLAEFGVGDTKTTVSVVDRLELWDKASDVTTGVSAVGPIGSGGYVDIGSFDDLFARARKRLCSTDAIQRTDALKLVAIAATNQARHLVAAYRSFEIHRGDDGAQIRIIPVEVEAVQIRSRRMRKKLVGLLSELQRNEALDRDVLSDVAQAPGGSLSRRQSIGGIG</sequence>
<evidence type="ECO:0000256" key="1">
    <source>
        <dbReference type="SAM" id="Phobius"/>
    </source>
</evidence>
<keyword evidence="1" id="KW-0472">Membrane</keyword>
<keyword evidence="1" id="KW-0812">Transmembrane</keyword>
<dbReference type="Proteomes" id="UP000249165">
    <property type="component" value="Unassembled WGS sequence"/>
</dbReference>
<name>A0A327XKP0_9RHOB</name>
<keyword evidence="1" id="KW-1133">Transmembrane helix</keyword>
<proteinExistence type="predicted"/>